<protein>
    <submittedName>
        <fullName evidence="1">Uncharacterized protein</fullName>
    </submittedName>
</protein>
<sequence length="128" mass="14275">MKTSYRLIGLFWDHRPESSLSLEPIDYDPLYLEAGHPDCLFDFAGKHRYITLTELLSVDSQHAADSLSAKLTGSTGIAVIYDFNPTFQGSTACLFFRHRVKQALKLLEDMVPDVSVKLMKAPELGLAA</sequence>
<accession>A0A229W213</accession>
<dbReference type="EMBL" id="NEWD01000001">
    <property type="protein sequence ID" value="OXN01730.1"/>
    <property type="molecule type" value="Genomic_DNA"/>
</dbReference>
<proteinExistence type="predicted"/>
<evidence type="ECO:0000313" key="1">
    <source>
        <dbReference type="EMBL" id="OXN01730.1"/>
    </source>
</evidence>
<reference evidence="1 2" key="1">
    <citation type="submission" date="2017-05" db="EMBL/GenBank/DDBJ databases">
        <title>Bifidobacterium vansinderenii sp. nov.</title>
        <authorList>
            <person name="Lugli G.A."/>
            <person name="Duranti S."/>
            <person name="Mangifesta M."/>
        </authorList>
    </citation>
    <scope>NUCLEOTIDE SEQUENCE [LARGE SCALE GENOMIC DNA]</scope>
    <source>
        <strain evidence="1 2">Tam10B</strain>
    </source>
</reference>
<name>A0A229W213_9BIFI</name>
<organism evidence="1 2">
    <name type="scientific">Bifidobacterium vansinderenii</name>
    <dbReference type="NCBI Taxonomy" id="1984871"/>
    <lineage>
        <taxon>Bacteria</taxon>
        <taxon>Bacillati</taxon>
        <taxon>Actinomycetota</taxon>
        <taxon>Actinomycetes</taxon>
        <taxon>Bifidobacteriales</taxon>
        <taxon>Bifidobacteriaceae</taxon>
        <taxon>Bifidobacterium</taxon>
    </lineage>
</organism>
<evidence type="ECO:0000313" key="2">
    <source>
        <dbReference type="Proteomes" id="UP000215433"/>
    </source>
</evidence>
<gene>
    <name evidence="1" type="ORF">Tam10B_0003</name>
</gene>
<dbReference type="AlphaFoldDB" id="A0A229W213"/>
<dbReference type="OrthoDB" id="3233949at2"/>
<comment type="caution">
    <text evidence="1">The sequence shown here is derived from an EMBL/GenBank/DDBJ whole genome shotgun (WGS) entry which is preliminary data.</text>
</comment>
<dbReference type="Proteomes" id="UP000215433">
    <property type="component" value="Unassembled WGS sequence"/>
</dbReference>
<dbReference type="RefSeq" id="WP_093959246.1">
    <property type="nucleotide sequence ID" value="NZ_NEWD01000001.1"/>
</dbReference>
<keyword evidence="2" id="KW-1185">Reference proteome</keyword>